<evidence type="ECO:0000313" key="4">
    <source>
        <dbReference type="Proteomes" id="UP000253782"/>
    </source>
</evidence>
<gene>
    <name evidence="3" type="ORF">DVJ77_18690</name>
</gene>
<keyword evidence="4" id="KW-1185">Reference proteome</keyword>
<dbReference type="Gene3D" id="3.30.70.1060">
    <property type="entry name" value="Dimeric alpha+beta barrel"/>
    <property type="match status" value="1"/>
</dbReference>
<sequence length="170" mass="18521">MAKYSLSACRFPAPPFVALIESRKYAGSATDERHARSMPRTAFGQTSGAIDMKYFAIYIPDPKTNHGTQSAEQQETMKKFMEDSITRGEYISGGGFLPLADAGVVVRRTDGNTSVIDGPYLESKELIGGFAMLNYSSREAAIDGARRFMEVAGDGECTTYQIMDAPHPDA</sequence>
<name>A0A369UKQ0_9GAMM</name>
<dbReference type="RefSeq" id="WP_114847048.1">
    <property type="nucleotide sequence ID" value="NZ_JBHSPE010000010.1"/>
</dbReference>
<evidence type="ECO:0000259" key="2">
    <source>
        <dbReference type="Pfam" id="PF03795"/>
    </source>
</evidence>
<dbReference type="OrthoDB" id="668782at2"/>
<reference evidence="3 4" key="1">
    <citation type="submission" date="2018-07" db="EMBL/GenBank/DDBJ databases">
        <title>Dyella tabacisoli L4-6T, whole genome shotgun sequence.</title>
        <authorList>
            <person name="Zhou X.-K."/>
            <person name="Li W.-J."/>
            <person name="Duan Y.-Q."/>
        </authorList>
    </citation>
    <scope>NUCLEOTIDE SEQUENCE [LARGE SCALE GENOMIC DNA]</scope>
    <source>
        <strain evidence="3 4">L4-6</strain>
    </source>
</reference>
<dbReference type="Pfam" id="PF03795">
    <property type="entry name" value="YCII"/>
    <property type="match status" value="1"/>
</dbReference>
<comment type="similarity">
    <text evidence="1">Belongs to the YciI family.</text>
</comment>
<dbReference type="AlphaFoldDB" id="A0A369UKQ0"/>
<proteinExistence type="inferred from homology"/>
<dbReference type="SUPFAM" id="SSF54909">
    <property type="entry name" value="Dimeric alpha+beta barrel"/>
    <property type="match status" value="1"/>
</dbReference>
<accession>A0A369UKQ0</accession>
<dbReference type="Proteomes" id="UP000253782">
    <property type="component" value="Unassembled WGS sequence"/>
</dbReference>
<feature type="domain" description="YCII-related" evidence="2">
    <location>
        <begin position="53"/>
        <end position="163"/>
    </location>
</feature>
<dbReference type="EMBL" id="QQAH01000020">
    <property type="protein sequence ID" value="RDD80170.1"/>
    <property type="molecule type" value="Genomic_DNA"/>
</dbReference>
<protein>
    <recommendedName>
        <fullName evidence="2">YCII-related domain-containing protein</fullName>
    </recommendedName>
</protein>
<organism evidence="3 4">
    <name type="scientific">Dyella tabacisoli</name>
    <dbReference type="NCBI Taxonomy" id="2282381"/>
    <lineage>
        <taxon>Bacteria</taxon>
        <taxon>Pseudomonadati</taxon>
        <taxon>Pseudomonadota</taxon>
        <taxon>Gammaproteobacteria</taxon>
        <taxon>Lysobacterales</taxon>
        <taxon>Rhodanobacteraceae</taxon>
        <taxon>Dyella</taxon>
    </lineage>
</organism>
<evidence type="ECO:0000313" key="3">
    <source>
        <dbReference type="EMBL" id="RDD80170.1"/>
    </source>
</evidence>
<dbReference type="InterPro" id="IPR005545">
    <property type="entry name" value="YCII"/>
</dbReference>
<dbReference type="InterPro" id="IPR011008">
    <property type="entry name" value="Dimeric_a/b-barrel"/>
</dbReference>
<dbReference type="PANTHER" id="PTHR35174">
    <property type="entry name" value="BLL7171 PROTEIN-RELATED"/>
    <property type="match status" value="1"/>
</dbReference>
<comment type="caution">
    <text evidence="3">The sequence shown here is derived from an EMBL/GenBank/DDBJ whole genome shotgun (WGS) entry which is preliminary data.</text>
</comment>
<evidence type="ECO:0000256" key="1">
    <source>
        <dbReference type="ARBA" id="ARBA00007689"/>
    </source>
</evidence>